<dbReference type="PROSITE" id="PS51367">
    <property type="entry name" value="THAUMATIN_2"/>
    <property type="match status" value="1"/>
</dbReference>
<accession>A0A9Q0WNA6</accession>
<keyword evidence="5" id="KW-1185">Reference proteome</keyword>
<dbReference type="SUPFAM" id="SSF56112">
    <property type="entry name" value="Protein kinase-like (PK-like)"/>
    <property type="match status" value="1"/>
</dbReference>
<dbReference type="InterPro" id="IPR011009">
    <property type="entry name" value="Kinase-like_dom_sf"/>
</dbReference>
<dbReference type="PRINTS" id="PR00347">
    <property type="entry name" value="THAUMATIN"/>
</dbReference>
<comment type="caution">
    <text evidence="4">The sequence shown here is derived from an EMBL/GenBank/DDBJ whole genome shotgun (WGS) entry which is preliminary data.</text>
</comment>
<dbReference type="InterPro" id="IPR037176">
    <property type="entry name" value="Osmotin/thaumatin-like_sf"/>
</dbReference>
<dbReference type="AlphaFoldDB" id="A0A9Q0WNA6"/>
<dbReference type="Proteomes" id="UP001151532">
    <property type="component" value="Chromosome 11"/>
</dbReference>
<evidence type="ECO:0000256" key="1">
    <source>
        <dbReference type="ARBA" id="ARBA00010607"/>
    </source>
</evidence>
<dbReference type="Gene3D" id="1.10.510.10">
    <property type="entry name" value="Transferase(Phosphotransferase) domain 1"/>
    <property type="match status" value="1"/>
</dbReference>
<dbReference type="OrthoDB" id="430315at2759"/>
<organism evidence="4 5">
    <name type="scientific">Salix purpurea</name>
    <name type="common">Purple osier willow</name>
    <dbReference type="NCBI Taxonomy" id="77065"/>
    <lineage>
        <taxon>Eukaryota</taxon>
        <taxon>Viridiplantae</taxon>
        <taxon>Streptophyta</taxon>
        <taxon>Embryophyta</taxon>
        <taxon>Tracheophyta</taxon>
        <taxon>Spermatophyta</taxon>
        <taxon>Magnoliopsida</taxon>
        <taxon>eudicotyledons</taxon>
        <taxon>Gunneridae</taxon>
        <taxon>Pentapetalae</taxon>
        <taxon>rosids</taxon>
        <taxon>fabids</taxon>
        <taxon>Malpighiales</taxon>
        <taxon>Salicaceae</taxon>
        <taxon>Saliceae</taxon>
        <taxon>Salix</taxon>
    </lineage>
</organism>
<protein>
    <recommendedName>
        <fullName evidence="3">Protein kinase domain-containing protein</fullName>
    </recommendedName>
</protein>
<sequence length="471" mass="53039">MFELSTQNVESQTNQAFPLLHNRPSITRLDKGMKRKETSLIGIQTSSSSQLQLFCFNVSDNITYAFIFFLGCSFVHLRSCFNNIYNNEQLIIKAPASWTGRFWGRTYCTEDSSGYFSCITGDCGSGKLECSGSRGAPPATLAEFTLGGFNGLDFYDVSLVDGFNLPLLVVPSESELFKHRMHWRCERIMSYRASGYHCSSPDKCKPPFYSNFFKNLCPQSYSYVYDDTNTTYTCPSTDYRIIFCPGKSNTIKIRPNATSRRKWGPIIAGVVGGVLAIISFVVIVVLRVRWSKSEDTEEDEEDDHIQQVPGMPVREMSEVQLSMRGTPGYLAPEWHKVLGHVTIKVDVYSFGIVLLEVVCARRNVDHSQPESAFHLLRMLQNKAEYILGYLDECIQSDREEIIRILEVAAWCLQDDPERRPLMSSVVKVVEGVMEVDSNLVYKFSHALTPPPAVDAHISSAPPQASVLSNPR</sequence>
<feature type="transmembrane region" description="Helical" evidence="2">
    <location>
        <begin position="263"/>
        <end position="286"/>
    </location>
</feature>
<keyword evidence="2" id="KW-0472">Membrane</keyword>
<evidence type="ECO:0000256" key="2">
    <source>
        <dbReference type="SAM" id="Phobius"/>
    </source>
</evidence>
<evidence type="ECO:0000313" key="4">
    <source>
        <dbReference type="EMBL" id="KAJ6769536.1"/>
    </source>
</evidence>
<dbReference type="InterPro" id="IPR017949">
    <property type="entry name" value="Thaumatin_CS"/>
</dbReference>
<dbReference type="InterPro" id="IPR000719">
    <property type="entry name" value="Prot_kinase_dom"/>
</dbReference>
<evidence type="ECO:0000313" key="5">
    <source>
        <dbReference type="Proteomes" id="UP001151532"/>
    </source>
</evidence>
<gene>
    <name evidence="4" type="ORF">OIU79_020394</name>
</gene>
<comment type="similarity">
    <text evidence="1">Belongs to the thaumatin family.</text>
</comment>
<feature type="domain" description="Protein kinase" evidence="3">
    <location>
        <begin position="321"/>
        <end position="427"/>
    </location>
</feature>
<keyword evidence="2" id="KW-1133">Transmembrane helix</keyword>
<dbReference type="GO" id="GO:0005524">
    <property type="term" value="F:ATP binding"/>
    <property type="evidence" value="ECO:0007669"/>
    <property type="project" value="InterPro"/>
</dbReference>
<reference evidence="4" key="1">
    <citation type="submission" date="2022-11" db="EMBL/GenBank/DDBJ databases">
        <authorList>
            <person name="Hyden B.L."/>
            <person name="Feng K."/>
            <person name="Yates T."/>
            <person name="Jawdy S."/>
            <person name="Smart L.B."/>
            <person name="Muchero W."/>
        </authorList>
    </citation>
    <scope>NUCLEOTIDE SEQUENCE</scope>
    <source>
        <tissue evidence="4">Shoot tip</tissue>
    </source>
</reference>
<dbReference type="Gene3D" id="2.60.110.10">
    <property type="entry name" value="Thaumatin"/>
    <property type="match status" value="1"/>
</dbReference>
<proteinExistence type="inferred from homology"/>
<dbReference type="SMART" id="SM00205">
    <property type="entry name" value="THN"/>
    <property type="match status" value="1"/>
</dbReference>
<keyword evidence="2" id="KW-0812">Transmembrane</keyword>
<name>A0A9Q0WNA6_SALPP</name>
<reference evidence="4" key="2">
    <citation type="journal article" date="2023" name="Int. J. Mol. Sci.">
        <title>De Novo Assembly and Annotation of 11 Diverse Shrub Willow (Salix) Genomes Reveals Novel Gene Organization in Sex-Linked Regions.</title>
        <authorList>
            <person name="Hyden B."/>
            <person name="Feng K."/>
            <person name="Yates T.B."/>
            <person name="Jawdy S."/>
            <person name="Cereghino C."/>
            <person name="Smart L.B."/>
            <person name="Muchero W."/>
        </authorList>
    </citation>
    <scope>NUCLEOTIDE SEQUENCE</scope>
    <source>
        <tissue evidence="4">Shoot tip</tissue>
    </source>
</reference>
<dbReference type="Pfam" id="PF00069">
    <property type="entry name" value="Pkinase"/>
    <property type="match status" value="1"/>
</dbReference>
<dbReference type="InterPro" id="IPR001938">
    <property type="entry name" value="Thaumatin"/>
</dbReference>
<dbReference type="Pfam" id="PF00314">
    <property type="entry name" value="Thaumatin"/>
    <property type="match status" value="2"/>
</dbReference>
<dbReference type="GO" id="GO:0004672">
    <property type="term" value="F:protein kinase activity"/>
    <property type="evidence" value="ECO:0007669"/>
    <property type="project" value="InterPro"/>
</dbReference>
<dbReference type="PANTHER" id="PTHR31048">
    <property type="entry name" value="OS03G0233200 PROTEIN"/>
    <property type="match status" value="1"/>
</dbReference>
<dbReference type="EMBL" id="JAPFFK010000003">
    <property type="protein sequence ID" value="KAJ6769536.1"/>
    <property type="molecule type" value="Genomic_DNA"/>
</dbReference>
<dbReference type="PROSITE" id="PS00316">
    <property type="entry name" value="THAUMATIN_1"/>
    <property type="match status" value="1"/>
</dbReference>
<evidence type="ECO:0000259" key="3">
    <source>
        <dbReference type="Pfam" id="PF00069"/>
    </source>
</evidence>
<dbReference type="SUPFAM" id="SSF49870">
    <property type="entry name" value="Osmotin, thaumatin-like protein"/>
    <property type="match status" value="1"/>
</dbReference>